<dbReference type="InterPro" id="IPR023753">
    <property type="entry name" value="FAD/NAD-binding_dom"/>
</dbReference>
<dbReference type="InParanoid" id="A0A1Y2FYC3"/>
<keyword evidence="8" id="KW-0520">NAD</keyword>
<dbReference type="Gene3D" id="3.50.50.100">
    <property type="match status" value="2"/>
</dbReference>
<evidence type="ECO:0000313" key="12">
    <source>
        <dbReference type="EMBL" id="ORY88552.1"/>
    </source>
</evidence>
<keyword evidence="10" id="KW-0472">Membrane</keyword>
<dbReference type="Proteomes" id="UP000193467">
    <property type="component" value="Unassembled WGS sequence"/>
</dbReference>
<dbReference type="InterPro" id="IPR011992">
    <property type="entry name" value="EF-hand-dom_pair"/>
</dbReference>
<dbReference type="PANTHER" id="PTHR43706">
    <property type="entry name" value="NADH DEHYDROGENASE"/>
    <property type="match status" value="1"/>
</dbReference>
<name>A0A1Y2FYC3_9BASI</name>
<evidence type="ECO:0000256" key="9">
    <source>
        <dbReference type="SAM" id="MobiDB-lite"/>
    </source>
</evidence>
<evidence type="ECO:0000313" key="13">
    <source>
        <dbReference type="Proteomes" id="UP000193467"/>
    </source>
</evidence>
<dbReference type="STRING" id="106004.A0A1Y2FYC3"/>
<dbReference type="PANTHER" id="PTHR43706:SF50">
    <property type="entry name" value="NADH DEHYDROGENASE (UBIQUINONE)-RELATED"/>
    <property type="match status" value="1"/>
</dbReference>
<keyword evidence="5" id="KW-0106">Calcium</keyword>
<evidence type="ECO:0000256" key="2">
    <source>
        <dbReference type="ARBA" id="ARBA00005272"/>
    </source>
</evidence>
<evidence type="ECO:0000256" key="3">
    <source>
        <dbReference type="ARBA" id="ARBA00022630"/>
    </source>
</evidence>
<accession>A0A1Y2FYC3</accession>
<dbReference type="GO" id="GO:0003954">
    <property type="term" value="F:NADH dehydrogenase activity"/>
    <property type="evidence" value="ECO:0007669"/>
    <property type="project" value="InterPro"/>
</dbReference>
<dbReference type="EMBL" id="MCGR01000009">
    <property type="protein sequence ID" value="ORY88552.1"/>
    <property type="molecule type" value="Genomic_DNA"/>
</dbReference>
<feature type="domain" description="EF-hand" evidence="11">
    <location>
        <begin position="454"/>
        <end position="489"/>
    </location>
</feature>
<dbReference type="InterPro" id="IPR002048">
    <property type="entry name" value="EF_hand_dom"/>
</dbReference>
<dbReference type="InterPro" id="IPR054585">
    <property type="entry name" value="NDH2-like_C"/>
</dbReference>
<sequence length="647" mass="71883">MLSSTSRLSLGSSTSRSLLRPTHSPSAAAGAAGKAAKPRWFGRKPHPPGWKPLYRRRPVLFASIALPFVVTSSLGLCLLGLLGYDASTYADKHLDKVAVNPLALLPTRGGKKNLKVAEALVDDEDEGRRISSKKQRLVVVGGGWGSVGMLKHLDPDLWHVTLIAPENYFLFHPLLPSATVGTVEVRSLVEPLRKIIARVSGHYLQAKAVDVDFSERLLEVQAAGEENFYVPYDRLVIACGSVNSTHGVPGLENCHQLKTVQDAQGIRRRVMDNLEKACLPGTEEAERKRLLSFVVCGGGPTGVEFASELFDMVNEDVLDYMPKILRDQISVHIIQSRDHILNTYAETISNYAEERFRRNEIDTILNARVKEVTPDSVIYTTKAPDGSLVEHTVESGFTLWSTGIAMNPFTQRVASLLPNQYHKHALEVDSHLRVIGAPLGTVYAIGDCATIETRLVDHLLEMVDVCDENKDGQIDKDEFEKMMKIVYRKFPTAQKHAEKIRDVFDKYARADHTLGLNELATMFVDISKKMTNLPATAQVANQQGVYLGKKFSKVGGVGHEAAVTNEVHDDPDDMLYAPFKYKHMGSLAYIGNSAVFDIDNYSFAGGLVAMYLWRGVYWSEQVSTRTRVLLMLDWIKRGIFGRDLSKF</sequence>
<keyword evidence="6" id="KW-0809">Transit peptide</keyword>
<dbReference type="GO" id="GO:0005509">
    <property type="term" value="F:calcium ion binding"/>
    <property type="evidence" value="ECO:0007669"/>
    <property type="project" value="InterPro"/>
</dbReference>
<evidence type="ECO:0000256" key="6">
    <source>
        <dbReference type="ARBA" id="ARBA00022946"/>
    </source>
</evidence>
<comment type="caution">
    <text evidence="12">The sequence shown here is derived from an EMBL/GenBank/DDBJ whole genome shotgun (WGS) entry which is preliminary data.</text>
</comment>
<comment type="subcellular location">
    <subcellularLocation>
        <location evidence="1">Mitochondrion inner membrane</location>
        <topology evidence="1">Peripheral membrane protein</topology>
        <orientation evidence="1">Intermembrane side</orientation>
    </subcellularLocation>
</comment>
<feature type="region of interest" description="Disordered" evidence="9">
    <location>
        <begin position="1"/>
        <end position="44"/>
    </location>
</feature>
<dbReference type="InterPro" id="IPR018247">
    <property type="entry name" value="EF_Hand_1_Ca_BS"/>
</dbReference>
<keyword evidence="10" id="KW-0812">Transmembrane</keyword>
<dbReference type="InterPro" id="IPR036188">
    <property type="entry name" value="FAD/NAD-bd_sf"/>
</dbReference>
<reference evidence="12 13" key="1">
    <citation type="submission" date="2016-07" db="EMBL/GenBank/DDBJ databases">
        <title>Pervasive Adenine N6-methylation of Active Genes in Fungi.</title>
        <authorList>
            <consortium name="DOE Joint Genome Institute"/>
            <person name="Mondo S.J."/>
            <person name="Dannebaum R.O."/>
            <person name="Kuo R.C."/>
            <person name="Labutti K."/>
            <person name="Haridas S."/>
            <person name="Kuo A."/>
            <person name="Salamov A."/>
            <person name="Ahrendt S.R."/>
            <person name="Lipzen A."/>
            <person name="Sullivan W."/>
            <person name="Andreopoulos W.B."/>
            <person name="Clum A."/>
            <person name="Lindquist E."/>
            <person name="Daum C."/>
            <person name="Ramamoorthy G.K."/>
            <person name="Gryganskyi A."/>
            <person name="Culley D."/>
            <person name="Magnuson J.K."/>
            <person name="James T.Y."/>
            <person name="O'Malley M.A."/>
            <person name="Stajich J.E."/>
            <person name="Spatafora J.W."/>
            <person name="Visel A."/>
            <person name="Grigoriev I.V."/>
        </authorList>
    </citation>
    <scope>NUCLEOTIDE SEQUENCE [LARGE SCALE GENOMIC DNA]</scope>
    <source>
        <strain evidence="12 13">62-1032</strain>
    </source>
</reference>
<gene>
    <name evidence="12" type="ORF">BCR35DRAFT_301285</name>
</gene>
<feature type="compositionally biased region" description="Low complexity" evidence="9">
    <location>
        <begin position="1"/>
        <end position="35"/>
    </location>
</feature>
<dbReference type="OrthoDB" id="5376590at2759"/>
<comment type="similarity">
    <text evidence="2">Belongs to the NADH dehydrogenase family.</text>
</comment>
<dbReference type="GO" id="GO:0005743">
    <property type="term" value="C:mitochondrial inner membrane"/>
    <property type="evidence" value="ECO:0007669"/>
    <property type="project" value="UniProtKB-SubCell"/>
</dbReference>
<keyword evidence="7" id="KW-0560">Oxidoreductase</keyword>
<evidence type="ECO:0000256" key="1">
    <source>
        <dbReference type="ARBA" id="ARBA00004137"/>
    </source>
</evidence>
<keyword evidence="4" id="KW-0274">FAD</keyword>
<protein>
    <recommendedName>
        <fullName evidence="11">EF-hand domain-containing protein</fullName>
    </recommendedName>
</protein>
<feature type="transmembrane region" description="Helical" evidence="10">
    <location>
        <begin position="59"/>
        <end position="84"/>
    </location>
</feature>
<keyword evidence="10" id="KW-1133">Transmembrane helix</keyword>
<dbReference type="PROSITE" id="PS50222">
    <property type="entry name" value="EF_HAND_2"/>
    <property type="match status" value="1"/>
</dbReference>
<evidence type="ECO:0000259" key="11">
    <source>
        <dbReference type="PROSITE" id="PS50222"/>
    </source>
</evidence>
<evidence type="ECO:0000256" key="4">
    <source>
        <dbReference type="ARBA" id="ARBA00022827"/>
    </source>
</evidence>
<evidence type="ECO:0000256" key="10">
    <source>
        <dbReference type="SAM" id="Phobius"/>
    </source>
</evidence>
<dbReference type="Pfam" id="PF07992">
    <property type="entry name" value="Pyr_redox_2"/>
    <property type="match status" value="1"/>
</dbReference>
<dbReference type="SMART" id="SM00054">
    <property type="entry name" value="EFh"/>
    <property type="match status" value="1"/>
</dbReference>
<evidence type="ECO:0000256" key="7">
    <source>
        <dbReference type="ARBA" id="ARBA00023002"/>
    </source>
</evidence>
<organism evidence="12 13">
    <name type="scientific">Leucosporidium creatinivorum</name>
    <dbReference type="NCBI Taxonomy" id="106004"/>
    <lineage>
        <taxon>Eukaryota</taxon>
        <taxon>Fungi</taxon>
        <taxon>Dikarya</taxon>
        <taxon>Basidiomycota</taxon>
        <taxon>Pucciniomycotina</taxon>
        <taxon>Microbotryomycetes</taxon>
        <taxon>Leucosporidiales</taxon>
        <taxon>Leucosporidium</taxon>
    </lineage>
</organism>
<keyword evidence="13" id="KW-1185">Reference proteome</keyword>
<dbReference type="Pfam" id="PF22366">
    <property type="entry name" value="NDH2_C"/>
    <property type="match status" value="1"/>
</dbReference>
<dbReference type="SUPFAM" id="SSF51905">
    <property type="entry name" value="FAD/NAD(P)-binding domain"/>
    <property type="match status" value="2"/>
</dbReference>
<dbReference type="AlphaFoldDB" id="A0A1Y2FYC3"/>
<keyword evidence="3" id="KW-0285">Flavoprotein</keyword>
<dbReference type="InterPro" id="IPR045024">
    <property type="entry name" value="NDH-2"/>
</dbReference>
<dbReference type="PROSITE" id="PS00018">
    <property type="entry name" value="EF_HAND_1"/>
    <property type="match status" value="1"/>
</dbReference>
<proteinExistence type="inferred from homology"/>
<dbReference type="SUPFAM" id="SSF47473">
    <property type="entry name" value="EF-hand"/>
    <property type="match status" value="1"/>
</dbReference>
<evidence type="ECO:0000256" key="5">
    <source>
        <dbReference type="ARBA" id="ARBA00022837"/>
    </source>
</evidence>
<evidence type="ECO:0000256" key="8">
    <source>
        <dbReference type="ARBA" id="ARBA00023027"/>
    </source>
</evidence>